<dbReference type="AlphaFoldDB" id="E3VVN1"/>
<reference evidence="2" key="1">
    <citation type="journal article" date="2012" name="Appl. Microbiol. Biotechnol.">
        <title>Sequencing and analysis of three plasmids from Lactobacillus casei TISTR1341 and development of plasmid-derived Escherichia coli-L. casei shuttle vectors.</title>
        <authorList>
            <person name="Panya M."/>
            <person name="Lulitanond V."/>
            <person name="Tangphatsornruang S."/>
            <person name="Namwat W."/>
            <person name="Wannasutta R."/>
            <person name="Suebwongsa N."/>
            <person name="Mayo B."/>
        </authorList>
    </citation>
    <scope>NUCLEOTIDE SEQUENCE</scope>
    <source>
        <strain evidence="2">TISTR1341</strain>
        <plasmid evidence="2">pRCEID3.2</plasmid>
    </source>
</reference>
<accession>E3VVN1</accession>
<sequence length="162" mass="17833">MFTSDSTKLPKANISVIASATDKQAPPFTWILDVFHRRPPLCDWICQPSLTFLLATVYHKQLRSQGLGNAAVLRFTVLIGVLSQPLVKRLRTQIWASESASAVWCVSAVFVFAREWPYEPSEPVGEVCSEPRKRSALGQARGAQAKPELNVAKPHFLGSAAT</sequence>
<dbReference type="EMBL" id="HQ259051">
    <property type="protein sequence ID" value="ADO27702.1"/>
    <property type="molecule type" value="Genomic_DNA"/>
</dbReference>
<evidence type="ECO:0000256" key="1">
    <source>
        <dbReference type="SAM" id="MobiDB-lite"/>
    </source>
</evidence>
<feature type="region of interest" description="Disordered" evidence="1">
    <location>
        <begin position="138"/>
        <end position="162"/>
    </location>
</feature>
<organism evidence="2">
    <name type="scientific">Lacticaseibacillus casei</name>
    <name type="common">Lactobacillus casei</name>
    <dbReference type="NCBI Taxonomy" id="1582"/>
    <lineage>
        <taxon>Bacteria</taxon>
        <taxon>Bacillati</taxon>
        <taxon>Bacillota</taxon>
        <taxon>Bacilli</taxon>
        <taxon>Lactobacillales</taxon>
        <taxon>Lactobacillaceae</taxon>
        <taxon>Lacticaseibacillus</taxon>
    </lineage>
</organism>
<geneLocation type="plasmid" evidence="2">
    <name>pRCEID3.2</name>
</geneLocation>
<keyword evidence="2" id="KW-0614">Plasmid</keyword>
<protein>
    <submittedName>
        <fullName evidence="2">Uncharacterized protein</fullName>
    </submittedName>
</protein>
<proteinExistence type="predicted"/>
<name>E3VVN1_LACCA</name>
<evidence type="ECO:0000313" key="2">
    <source>
        <dbReference type="EMBL" id="ADO27702.1"/>
    </source>
</evidence>